<evidence type="ECO:0000313" key="4">
    <source>
        <dbReference type="Proteomes" id="UP000246078"/>
    </source>
</evidence>
<reference evidence="2" key="3">
    <citation type="submission" date="2020-04" db="EMBL/GenBank/DDBJ databases">
        <authorList>
            <person name="Diaz Viraque F."/>
        </authorList>
    </citation>
    <scope>NUCLEOTIDE SEQUENCE</scope>
    <source>
        <strain evidence="2">Berenice</strain>
    </source>
</reference>
<reference evidence="3 4" key="1">
    <citation type="journal article" date="2018" name="Microb. Genom.">
        <title>Expanding an expanded genome: long-read sequencing of Trypanosoma cruzi.</title>
        <authorList>
            <person name="Berna L."/>
            <person name="Rodriguez M."/>
            <person name="Chiribao M.L."/>
            <person name="Parodi-Talice A."/>
            <person name="Pita S."/>
            <person name="Rijo G."/>
            <person name="Alvarez-Valin F."/>
            <person name="Robello C."/>
        </authorList>
    </citation>
    <scope>NUCLEOTIDE SEQUENCE [LARGE SCALE GENOMIC DNA]</scope>
    <source>
        <strain evidence="3 4">TCC</strain>
    </source>
</reference>
<dbReference type="VEuPathDB" id="TriTrypDB:C3747_22g163"/>
<dbReference type="InterPro" id="IPR006518">
    <property type="entry name" value="Trypano_RHS"/>
</dbReference>
<evidence type="ECO:0000313" key="2">
    <source>
        <dbReference type="EMBL" id="KAF5216152.1"/>
    </source>
</evidence>
<organism evidence="3 4">
    <name type="scientific">Trypanosoma cruzi</name>
    <dbReference type="NCBI Taxonomy" id="5693"/>
    <lineage>
        <taxon>Eukaryota</taxon>
        <taxon>Discoba</taxon>
        <taxon>Euglenozoa</taxon>
        <taxon>Kinetoplastea</taxon>
        <taxon>Metakinetoplastina</taxon>
        <taxon>Trypanosomatida</taxon>
        <taxon>Trypanosomatidae</taxon>
        <taxon>Trypanosoma</taxon>
        <taxon>Schizotrypanum</taxon>
    </lineage>
</organism>
<dbReference type="VEuPathDB" id="TriTrypDB:C4B63_191g13"/>
<feature type="domain" description="Retrotransposon hot spot protein,C-terminal" evidence="1">
    <location>
        <begin position="1"/>
        <end position="211"/>
    </location>
</feature>
<dbReference type="VEuPathDB" id="TriTrypDB:TcG_08556"/>
<dbReference type="EMBL" id="JABDHM010000230">
    <property type="protein sequence ID" value="KAF5216152.1"/>
    <property type="molecule type" value="Genomic_DNA"/>
</dbReference>
<dbReference type="Proteomes" id="UP000246078">
    <property type="component" value="Unassembled WGS sequence"/>
</dbReference>
<name>A0A2V2X7C6_TRYCR</name>
<reference evidence="2 5" key="2">
    <citation type="journal article" date="2019" name="Genome Biol. Evol.">
        <title>Nanopore Sequencing Significantly Improves Genome Assembly of the Protozoan Parasite Trypanosoma cruzi.</title>
        <authorList>
            <person name="Diaz-Viraque F."/>
            <person name="Pita S."/>
            <person name="Greif G."/>
            <person name="de Souza R.C.M."/>
            <person name="Iraola G."/>
            <person name="Robello C."/>
        </authorList>
    </citation>
    <scope>NUCLEOTIDE SEQUENCE [LARGE SCALE GENOMIC DNA]</scope>
    <source>
        <strain evidence="2 5">Berenice</strain>
    </source>
</reference>
<comment type="caution">
    <text evidence="3">The sequence shown here is derived from an EMBL/GenBank/DDBJ whole genome shotgun (WGS) entry which is preliminary data.</text>
</comment>
<dbReference type="EMBL" id="PRFC01000022">
    <property type="protein sequence ID" value="PWV16736.1"/>
    <property type="molecule type" value="Genomic_DNA"/>
</dbReference>
<dbReference type="VEuPathDB" id="TriTrypDB:ECC02_011106"/>
<evidence type="ECO:0000313" key="5">
    <source>
        <dbReference type="Proteomes" id="UP000583944"/>
    </source>
</evidence>
<dbReference type="AlphaFoldDB" id="A0A2V2X7C6"/>
<evidence type="ECO:0000259" key="1">
    <source>
        <dbReference type="Pfam" id="PF07999"/>
    </source>
</evidence>
<sequence>MIKLVKDLSWRGMKGHIIYDVIGRFDIPSPCLPPGGWGMLVVATPETTSYIHWASEKRAVRIIMNCPDESDVKAMCVWKKRNQPVQQQAEYWRELRGRMDKVGLILRYIFDEGNCNARIDGCHSFVDRTPFWGIERYFVFGTSKLWEGNKVLEYLARIVRVRGERNGESPFNAPITAHLASEPLCMLAQLMTQAEFNLFVSRIRDHLMHAIFWEEHRVCIFDWDFHD</sequence>
<proteinExistence type="predicted"/>
<evidence type="ECO:0000313" key="3">
    <source>
        <dbReference type="EMBL" id="PWV16736.1"/>
    </source>
</evidence>
<dbReference type="InterPro" id="IPR046836">
    <property type="entry name" value="RHS_C"/>
</dbReference>
<dbReference type="VEuPathDB" id="TriTrypDB:TcCL_Unassigned04825"/>
<dbReference type="Proteomes" id="UP000583944">
    <property type="component" value="Unassembled WGS sequence"/>
</dbReference>
<gene>
    <name evidence="3" type="ORF">C3747_22g163</name>
    <name evidence="2" type="ORF">ECC02_011106</name>
</gene>
<dbReference type="Pfam" id="PF07999">
    <property type="entry name" value="RHSP"/>
    <property type="match status" value="1"/>
</dbReference>
<dbReference type="NCBIfam" id="TIGR01631">
    <property type="entry name" value="Trypano_RHS"/>
    <property type="match status" value="1"/>
</dbReference>
<accession>A0A2V2X7C6</accession>
<protein>
    <submittedName>
        <fullName evidence="3">Putative retrotransposon hot spot protein (RHS)</fullName>
    </submittedName>
</protein>